<evidence type="ECO:0000313" key="5">
    <source>
        <dbReference type="Proteomes" id="UP000479000"/>
    </source>
</evidence>
<dbReference type="GO" id="GO:0046872">
    <property type="term" value="F:metal ion binding"/>
    <property type="evidence" value="ECO:0007669"/>
    <property type="project" value="UniProtKB-KW"/>
</dbReference>
<dbReference type="EMBL" id="CADCXU010025671">
    <property type="protein sequence ID" value="CAB0012937.1"/>
    <property type="molecule type" value="Genomic_DNA"/>
</dbReference>
<sequence>MPDSLEHATGIEKRELLAKVAGNDNPFDLRVLKRGAGTKDCPNQVPSAFDSRIIGCICEEDATTVNWMWLHQGEPKRCGCGHWVIDTKGINLRASNGRKSFRNVPFLTVSNMVDFSRWEAVELRRRCQRVRPHSFEDEPIVHGQDWQQHVLSNLESDN</sequence>
<evidence type="ECO:0000256" key="3">
    <source>
        <dbReference type="PIRSR" id="PIRSR602124-1"/>
    </source>
</evidence>
<dbReference type="Gene3D" id="2.60.11.10">
    <property type="entry name" value="Cytochrome c oxidase, subunit Vb"/>
    <property type="match status" value="1"/>
</dbReference>
<protein>
    <recommendedName>
        <fullName evidence="6">Cytochrome c oxidase subunit 5B, mitochondrial</fullName>
    </recommendedName>
</protein>
<dbReference type="GO" id="GO:0005740">
    <property type="term" value="C:mitochondrial envelope"/>
    <property type="evidence" value="ECO:0007669"/>
    <property type="project" value="InterPro"/>
</dbReference>
<feature type="binding site" evidence="3">
    <location>
        <position position="58"/>
    </location>
    <ligand>
        <name>Zn(2+)</name>
        <dbReference type="ChEBI" id="CHEBI:29105"/>
    </ligand>
</feature>
<dbReference type="InterPro" id="IPR036972">
    <property type="entry name" value="Cyt_c_oxidase_su5b_sf"/>
</dbReference>
<evidence type="ECO:0008006" key="6">
    <source>
        <dbReference type="Google" id="ProtNLM"/>
    </source>
</evidence>
<dbReference type="PANTHER" id="PTHR10122:SF0">
    <property type="entry name" value="CYTOCHROME C OXIDASE SUBUNIT 5B, ISOFORM A-RELATED"/>
    <property type="match status" value="1"/>
</dbReference>
<dbReference type="OrthoDB" id="10249250at2759"/>
<dbReference type="Pfam" id="PF01215">
    <property type="entry name" value="COX5B"/>
    <property type="match status" value="1"/>
</dbReference>
<feature type="binding site" evidence="3">
    <location>
        <position position="78"/>
    </location>
    <ligand>
        <name>Zn(2+)</name>
        <dbReference type="ChEBI" id="CHEBI:29105"/>
    </ligand>
</feature>
<dbReference type="GO" id="GO:0045277">
    <property type="term" value="C:respiratory chain complex IV"/>
    <property type="evidence" value="ECO:0007669"/>
    <property type="project" value="InterPro"/>
</dbReference>
<evidence type="ECO:0000256" key="1">
    <source>
        <dbReference type="ARBA" id="ARBA00022723"/>
    </source>
</evidence>
<keyword evidence="5" id="KW-1185">Reference proteome</keyword>
<proteinExistence type="predicted"/>
<feature type="binding site" evidence="3">
    <location>
        <position position="80"/>
    </location>
    <ligand>
        <name>Zn(2+)</name>
        <dbReference type="ChEBI" id="CHEBI:29105"/>
    </ligand>
</feature>
<dbReference type="SUPFAM" id="SSF57802">
    <property type="entry name" value="Rubredoxin-like"/>
    <property type="match status" value="1"/>
</dbReference>
<dbReference type="GO" id="GO:0006123">
    <property type="term" value="P:mitochondrial electron transport, cytochrome c to oxygen"/>
    <property type="evidence" value="ECO:0007669"/>
    <property type="project" value="InterPro"/>
</dbReference>
<evidence type="ECO:0000313" key="4">
    <source>
        <dbReference type="EMBL" id="CAB0012937.1"/>
    </source>
</evidence>
<dbReference type="Proteomes" id="UP000479000">
    <property type="component" value="Unassembled WGS sequence"/>
</dbReference>
<dbReference type="CDD" id="cd00924">
    <property type="entry name" value="Cyt_c_Oxidase_Vb"/>
    <property type="match status" value="1"/>
</dbReference>
<gene>
    <name evidence="4" type="ORF">NTEN_LOCUS17626</name>
</gene>
<accession>A0A6H5HGK9</accession>
<reference evidence="4 5" key="1">
    <citation type="submission" date="2020-02" db="EMBL/GenBank/DDBJ databases">
        <authorList>
            <person name="Ferguson B K."/>
        </authorList>
    </citation>
    <scope>NUCLEOTIDE SEQUENCE [LARGE SCALE GENOMIC DNA]</scope>
</reference>
<dbReference type="AlphaFoldDB" id="A0A6H5HGK9"/>
<feature type="binding site" evidence="3">
    <location>
        <position position="56"/>
    </location>
    <ligand>
        <name>Zn(2+)</name>
        <dbReference type="ChEBI" id="CHEBI:29105"/>
    </ligand>
</feature>
<dbReference type="PANTHER" id="PTHR10122">
    <property type="entry name" value="CYTOCHROME C OXIDASE SUBUNIT 5B, MITOCHONDRIAL"/>
    <property type="match status" value="1"/>
</dbReference>
<evidence type="ECO:0000256" key="2">
    <source>
        <dbReference type="ARBA" id="ARBA00022833"/>
    </source>
</evidence>
<dbReference type="PROSITE" id="PS51359">
    <property type="entry name" value="COX5B_2"/>
    <property type="match status" value="1"/>
</dbReference>
<name>A0A6H5HGK9_9HEMI</name>
<dbReference type="InterPro" id="IPR002124">
    <property type="entry name" value="Cyt_c_oxidase_su5b"/>
</dbReference>
<organism evidence="4 5">
    <name type="scientific">Nesidiocoris tenuis</name>
    <dbReference type="NCBI Taxonomy" id="355587"/>
    <lineage>
        <taxon>Eukaryota</taxon>
        <taxon>Metazoa</taxon>
        <taxon>Ecdysozoa</taxon>
        <taxon>Arthropoda</taxon>
        <taxon>Hexapoda</taxon>
        <taxon>Insecta</taxon>
        <taxon>Pterygota</taxon>
        <taxon>Neoptera</taxon>
        <taxon>Paraneoptera</taxon>
        <taxon>Hemiptera</taxon>
        <taxon>Heteroptera</taxon>
        <taxon>Panheteroptera</taxon>
        <taxon>Cimicomorpha</taxon>
        <taxon>Miridae</taxon>
        <taxon>Dicyphina</taxon>
        <taxon>Nesidiocoris</taxon>
    </lineage>
</organism>
<keyword evidence="2 3" id="KW-0862">Zinc</keyword>
<dbReference type="FunFam" id="2.60.11.10:FF:000004">
    <property type="entry name" value="Cytochrome c oxidase subunit 5B"/>
    <property type="match status" value="1"/>
</dbReference>
<keyword evidence="1 3" id="KW-0479">Metal-binding</keyword>